<evidence type="ECO:0000256" key="7">
    <source>
        <dbReference type="ARBA" id="ARBA00022842"/>
    </source>
</evidence>
<name>A0ABZ0SJX8_9MICO</name>
<dbReference type="InterPro" id="IPR049734">
    <property type="entry name" value="NudC-like_C"/>
</dbReference>
<comment type="cofactor">
    <cofactor evidence="1">
        <name>Mg(2+)</name>
        <dbReference type="ChEBI" id="CHEBI:18420"/>
    </cofactor>
</comment>
<accession>A0ABZ0SJX8</accession>
<evidence type="ECO:0000256" key="4">
    <source>
        <dbReference type="ARBA" id="ARBA00012381"/>
    </source>
</evidence>
<feature type="domain" description="Nudix hydrolase" evidence="10">
    <location>
        <begin position="160"/>
        <end position="289"/>
    </location>
</feature>
<reference evidence="11 12" key="1">
    <citation type="submission" date="2023-11" db="EMBL/GenBank/DDBJ databases">
        <title>Genome sequence of Microbacterium rhizosphaerae KACC 19337.</title>
        <authorList>
            <person name="Choi H."/>
            <person name="Kim S."/>
            <person name="Kim Y."/>
            <person name="Kwon S.-W."/>
            <person name="Heo J."/>
        </authorList>
    </citation>
    <scope>NUCLEOTIDE SEQUENCE [LARGE SCALE GENOMIC DNA]</scope>
    <source>
        <strain evidence="11 12">KACC 19337</strain>
    </source>
</reference>
<comment type="catalytic activity">
    <reaction evidence="9">
        <text>a 5'-end NAD(+)-phospho-ribonucleoside in mRNA + H2O = a 5'-end phospho-adenosine-phospho-ribonucleoside in mRNA + beta-nicotinamide D-ribonucleotide + 2 H(+)</text>
        <dbReference type="Rhea" id="RHEA:60876"/>
        <dbReference type="Rhea" id="RHEA-COMP:15698"/>
        <dbReference type="Rhea" id="RHEA-COMP:15719"/>
        <dbReference type="ChEBI" id="CHEBI:14649"/>
        <dbReference type="ChEBI" id="CHEBI:15377"/>
        <dbReference type="ChEBI" id="CHEBI:15378"/>
        <dbReference type="ChEBI" id="CHEBI:144029"/>
        <dbReference type="ChEBI" id="CHEBI:144051"/>
    </reaction>
    <physiologicalReaction direction="left-to-right" evidence="9">
        <dbReference type="Rhea" id="RHEA:60877"/>
    </physiologicalReaction>
</comment>
<keyword evidence="5" id="KW-0479">Metal-binding</keyword>
<comment type="cofactor">
    <cofactor evidence="2">
        <name>Zn(2+)</name>
        <dbReference type="ChEBI" id="CHEBI:29105"/>
    </cofactor>
</comment>
<evidence type="ECO:0000256" key="3">
    <source>
        <dbReference type="ARBA" id="ARBA00009595"/>
    </source>
</evidence>
<evidence type="ECO:0000313" key="11">
    <source>
        <dbReference type="EMBL" id="WPR88429.1"/>
    </source>
</evidence>
<dbReference type="InterPro" id="IPR015376">
    <property type="entry name" value="Znr_NADH_PPase"/>
</dbReference>
<dbReference type="Proteomes" id="UP001323798">
    <property type="component" value="Chromosome"/>
</dbReference>
<dbReference type="InterPro" id="IPR015797">
    <property type="entry name" value="NUDIX_hydrolase-like_dom_sf"/>
</dbReference>
<evidence type="ECO:0000256" key="6">
    <source>
        <dbReference type="ARBA" id="ARBA00022801"/>
    </source>
</evidence>
<evidence type="ECO:0000256" key="1">
    <source>
        <dbReference type="ARBA" id="ARBA00001946"/>
    </source>
</evidence>
<dbReference type="InterPro" id="IPR000086">
    <property type="entry name" value="NUDIX_hydrolase_dom"/>
</dbReference>
<dbReference type="GO" id="GO:0016787">
    <property type="term" value="F:hydrolase activity"/>
    <property type="evidence" value="ECO:0007669"/>
    <property type="project" value="UniProtKB-KW"/>
</dbReference>
<comment type="similarity">
    <text evidence="3">Belongs to the Nudix hydrolase family. NudC subfamily.</text>
</comment>
<keyword evidence="6 11" id="KW-0378">Hydrolase</keyword>
<keyword evidence="7" id="KW-0460">Magnesium</keyword>
<evidence type="ECO:0000313" key="12">
    <source>
        <dbReference type="Proteomes" id="UP001323798"/>
    </source>
</evidence>
<evidence type="ECO:0000256" key="5">
    <source>
        <dbReference type="ARBA" id="ARBA00022723"/>
    </source>
</evidence>
<dbReference type="Pfam" id="PF09297">
    <property type="entry name" value="Zn_ribbon_NUD"/>
    <property type="match status" value="1"/>
</dbReference>
<keyword evidence="12" id="KW-1185">Reference proteome</keyword>
<dbReference type="PROSITE" id="PS00893">
    <property type="entry name" value="NUDIX_BOX"/>
    <property type="match status" value="1"/>
</dbReference>
<dbReference type="PROSITE" id="PS51462">
    <property type="entry name" value="NUDIX"/>
    <property type="match status" value="1"/>
</dbReference>
<dbReference type="InterPro" id="IPR015375">
    <property type="entry name" value="NADH_PPase-like_N"/>
</dbReference>
<dbReference type="Gene3D" id="3.90.79.10">
    <property type="entry name" value="Nucleoside Triphosphate Pyrophosphohydrolase"/>
    <property type="match status" value="1"/>
</dbReference>
<dbReference type="SUPFAM" id="SSF55811">
    <property type="entry name" value="Nudix"/>
    <property type="match status" value="1"/>
</dbReference>
<dbReference type="InterPro" id="IPR050241">
    <property type="entry name" value="NAD-cap_RNA_hydrolase_NudC"/>
</dbReference>
<dbReference type="PANTHER" id="PTHR42904:SF6">
    <property type="entry name" value="NAD-CAPPED RNA HYDROLASE NUDT12"/>
    <property type="match status" value="1"/>
</dbReference>
<keyword evidence="8" id="KW-0520">NAD</keyword>
<evidence type="ECO:0000259" key="10">
    <source>
        <dbReference type="PROSITE" id="PS51462"/>
    </source>
</evidence>
<protein>
    <recommendedName>
        <fullName evidence="4">NAD(+) diphosphatase</fullName>
        <ecNumber evidence="4">3.6.1.22</ecNumber>
    </recommendedName>
</protein>
<dbReference type="RefSeq" id="WP_320941149.1">
    <property type="nucleotide sequence ID" value="NZ_BAABEU010000006.1"/>
</dbReference>
<dbReference type="Gene3D" id="3.90.79.20">
    <property type="match status" value="1"/>
</dbReference>
<dbReference type="EMBL" id="CP139368">
    <property type="protein sequence ID" value="WPR88429.1"/>
    <property type="molecule type" value="Genomic_DNA"/>
</dbReference>
<dbReference type="Pfam" id="PF00293">
    <property type="entry name" value="NUDIX"/>
    <property type="match status" value="1"/>
</dbReference>
<dbReference type="CDD" id="cd03429">
    <property type="entry name" value="NUDIX_NADH_pyrophosphatase_Nudt13"/>
    <property type="match status" value="1"/>
</dbReference>
<dbReference type="InterPro" id="IPR020084">
    <property type="entry name" value="NUDIX_hydrolase_CS"/>
</dbReference>
<evidence type="ECO:0000256" key="2">
    <source>
        <dbReference type="ARBA" id="ARBA00001947"/>
    </source>
</evidence>
<sequence>MSAHESPLLPSLARRGIPRAAEERADAVFVERARADATTRVLVVHDDRAPLRAPSSLRFVAPADVPDGAHWALLGRDEHGPVLGAVMPDGASRPFEGDWGPLRVVGASLPAADAELLVTAVSLGRWLRDSQFCPFCGARCELRMSGWMRACPECGREHFPRTDPAVIVAIDSATDPDRLLLGANAAWGGQRYSCFAGFVEAGESLESAVERELFEEAHVRVRDIRYRASQSWPYPRSLMLGFRATALDDGEVLPDGDEIISLRWFTRDEIGAGLRGEGEIGLPGPSSIAHALISEWHAEGA</sequence>
<dbReference type="Pfam" id="PF09296">
    <property type="entry name" value="NUDIX-like"/>
    <property type="match status" value="1"/>
</dbReference>
<evidence type="ECO:0000256" key="9">
    <source>
        <dbReference type="ARBA" id="ARBA00023679"/>
    </source>
</evidence>
<dbReference type="NCBIfam" id="NF001299">
    <property type="entry name" value="PRK00241.1"/>
    <property type="match status" value="1"/>
</dbReference>
<evidence type="ECO:0000256" key="8">
    <source>
        <dbReference type="ARBA" id="ARBA00023027"/>
    </source>
</evidence>
<gene>
    <name evidence="11" type="primary">nudC</name>
    <name evidence="11" type="ORF">SM116_11650</name>
</gene>
<organism evidence="11 12">
    <name type="scientific">Microbacterium rhizosphaerae</name>
    <dbReference type="NCBI Taxonomy" id="1678237"/>
    <lineage>
        <taxon>Bacteria</taxon>
        <taxon>Bacillati</taxon>
        <taxon>Actinomycetota</taxon>
        <taxon>Actinomycetes</taxon>
        <taxon>Micrococcales</taxon>
        <taxon>Microbacteriaceae</taxon>
        <taxon>Microbacterium</taxon>
    </lineage>
</organism>
<dbReference type="EC" id="3.6.1.22" evidence="4"/>
<proteinExistence type="inferred from homology"/>
<dbReference type="PANTHER" id="PTHR42904">
    <property type="entry name" value="NUDIX HYDROLASE, NUDC SUBFAMILY"/>
    <property type="match status" value="1"/>
</dbReference>